<gene>
    <name evidence="1" type="ORF">FHX44_115363</name>
</gene>
<dbReference type="OrthoDB" id="4090458at2"/>
<evidence type="ECO:0000313" key="1">
    <source>
        <dbReference type="EMBL" id="TWF79430.1"/>
    </source>
</evidence>
<dbReference type="Proteomes" id="UP000321261">
    <property type="component" value="Unassembled WGS sequence"/>
</dbReference>
<accession>A0A561SX42</accession>
<organism evidence="1 2">
    <name type="scientific">Pseudonocardia hierapolitana</name>
    <dbReference type="NCBI Taxonomy" id="1128676"/>
    <lineage>
        <taxon>Bacteria</taxon>
        <taxon>Bacillati</taxon>
        <taxon>Actinomycetota</taxon>
        <taxon>Actinomycetes</taxon>
        <taxon>Pseudonocardiales</taxon>
        <taxon>Pseudonocardiaceae</taxon>
        <taxon>Pseudonocardia</taxon>
    </lineage>
</organism>
<dbReference type="EMBL" id="VIWU01000001">
    <property type="protein sequence ID" value="TWF79430.1"/>
    <property type="molecule type" value="Genomic_DNA"/>
</dbReference>
<comment type="caution">
    <text evidence="1">The sequence shown here is derived from an EMBL/GenBank/DDBJ whole genome shotgun (WGS) entry which is preliminary data.</text>
</comment>
<dbReference type="RefSeq" id="WP_147258291.1">
    <property type="nucleotide sequence ID" value="NZ_VIWU01000001.1"/>
</dbReference>
<dbReference type="CDD" id="cd02208">
    <property type="entry name" value="cupin_RmlC-like"/>
    <property type="match status" value="1"/>
</dbReference>
<reference evidence="1 2" key="1">
    <citation type="submission" date="2019-06" db="EMBL/GenBank/DDBJ databases">
        <title>Sequencing the genomes of 1000 actinobacteria strains.</title>
        <authorList>
            <person name="Klenk H.-P."/>
        </authorList>
    </citation>
    <scope>NUCLEOTIDE SEQUENCE [LARGE SCALE GENOMIC DNA]</scope>
    <source>
        <strain evidence="1 2">DSM 45671</strain>
    </source>
</reference>
<dbReference type="InterPro" id="IPR011051">
    <property type="entry name" value="RmlC_Cupin_sf"/>
</dbReference>
<evidence type="ECO:0008006" key="3">
    <source>
        <dbReference type="Google" id="ProtNLM"/>
    </source>
</evidence>
<dbReference type="AlphaFoldDB" id="A0A561SX42"/>
<name>A0A561SX42_9PSEU</name>
<sequence>MPALPAGVELFRLRDGDEIELVTASGVRRLDEDGGLLRFIDDGQRAHYLIGDADSGPERPSHATVKFGIVAPHSAFRPHVHGAEHVVLSLGYGSCTLVERGRVVELALPPGHCVRIPAMVPHAFGNRAGRPLVIVAANTGLGLADANYAVDANEATARGWDHVAAELRLLNGVGPAGLSGRERLAAGLRRVARLLEPVGPR</sequence>
<protein>
    <recommendedName>
        <fullName evidence="3">Cupin domain-containing protein</fullName>
    </recommendedName>
</protein>
<keyword evidence="2" id="KW-1185">Reference proteome</keyword>
<dbReference type="Gene3D" id="2.60.120.10">
    <property type="entry name" value="Jelly Rolls"/>
    <property type="match status" value="1"/>
</dbReference>
<dbReference type="InterPro" id="IPR014710">
    <property type="entry name" value="RmlC-like_jellyroll"/>
</dbReference>
<evidence type="ECO:0000313" key="2">
    <source>
        <dbReference type="Proteomes" id="UP000321261"/>
    </source>
</evidence>
<dbReference type="SUPFAM" id="SSF51182">
    <property type="entry name" value="RmlC-like cupins"/>
    <property type="match status" value="1"/>
</dbReference>
<proteinExistence type="predicted"/>